<dbReference type="GO" id="GO:0005886">
    <property type="term" value="C:plasma membrane"/>
    <property type="evidence" value="ECO:0007669"/>
    <property type="project" value="UniProtKB-SubCell"/>
</dbReference>
<name>A0A939B7W4_9BACT</name>
<evidence type="ECO:0000256" key="5">
    <source>
        <dbReference type="ARBA" id="ARBA00022989"/>
    </source>
</evidence>
<evidence type="ECO:0000313" key="10">
    <source>
        <dbReference type="Proteomes" id="UP000706891"/>
    </source>
</evidence>
<dbReference type="GO" id="GO:0015031">
    <property type="term" value="P:protein transport"/>
    <property type="evidence" value="ECO:0007669"/>
    <property type="project" value="UniProtKB-KW"/>
</dbReference>
<comment type="caution">
    <text evidence="9">The sequence shown here is derived from an EMBL/GenBank/DDBJ whole genome shotgun (WGS) entry which is preliminary data.</text>
</comment>
<keyword evidence="5 8" id="KW-1133">Transmembrane helix</keyword>
<evidence type="ECO:0000256" key="4">
    <source>
        <dbReference type="ARBA" id="ARBA00022692"/>
    </source>
</evidence>
<reference evidence="9" key="2">
    <citation type="journal article" date="2021" name="Sci. Rep.">
        <title>The distribution of antibiotic resistance genes in chicken gut microbiota commensals.</title>
        <authorList>
            <person name="Juricova H."/>
            <person name="Matiasovicova J."/>
            <person name="Kubasova T."/>
            <person name="Cejkova D."/>
            <person name="Rychlik I."/>
        </authorList>
    </citation>
    <scope>NUCLEOTIDE SEQUENCE</scope>
    <source>
        <strain evidence="9">An824</strain>
    </source>
</reference>
<evidence type="ECO:0000313" key="9">
    <source>
        <dbReference type="EMBL" id="MBM6674110.1"/>
    </source>
</evidence>
<evidence type="ECO:0000256" key="7">
    <source>
        <dbReference type="RuleBase" id="RU003879"/>
    </source>
</evidence>
<keyword evidence="3" id="KW-1003">Cell membrane</keyword>
<dbReference type="EMBL" id="JACJJG010000053">
    <property type="protein sequence ID" value="MBM6674110.1"/>
    <property type="molecule type" value="Genomic_DNA"/>
</dbReference>
<dbReference type="Pfam" id="PF02472">
    <property type="entry name" value="ExbD"/>
    <property type="match status" value="1"/>
</dbReference>
<evidence type="ECO:0000256" key="6">
    <source>
        <dbReference type="ARBA" id="ARBA00023136"/>
    </source>
</evidence>
<dbReference type="RefSeq" id="WP_205105176.1">
    <property type="nucleotide sequence ID" value="NZ_JACJJG010000053.1"/>
</dbReference>
<comment type="subcellular location">
    <subcellularLocation>
        <location evidence="1">Cell membrane</location>
        <topology evidence="1">Single-pass membrane protein</topology>
    </subcellularLocation>
    <subcellularLocation>
        <location evidence="7">Cell membrane</location>
        <topology evidence="7">Single-pass type II membrane protein</topology>
    </subcellularLocation>
</comment>
<sequence>MILRHTKRTVPQLNTTSTADISFILLVFFLVMTSMDVDKGLSRTLPPIQDDSSTEVTEISRDNVLSITLTPSGSLLVDGKPSDIGRLRSQVATFVGKTADRRRHMLMIDVDRRAPYDSYFQVQNEVIAAYNALRDAYARRKYGRSYVLCTSEQRKAVRDYYPQHITETTTDSGEGGGR</sequence>
<keyword evidence="6 8" id="KW-0472">Membrane</keyword>
<dbReference type="PANTHER" id="PTHR30558">
    <property type="entry name" value="EXBD MEMBRANE COMPONENT OF PMF-DRIVEN MACROMOLECULE IMPORT SYSTEM"/>
    <property type="match status" value="1"/>
</dbReference>
<reference evidence="9" key="1">
    <citation type="submission" date="2020-08" db="EMBL/GenBank/DDBJ databases">
        <authorList>
            <person name="Cejkova D."/>
            <person name="Kubasova T."/>
            <person name="Jahodarova E."/>
            <person name="Rychlik I."/>
        </authorList>
    </citation>
    <scope>NUCLEOTIDE SEQUENCE</scope>
    <source>
        <strain evidence="9">An824</strain>
    </source>
</reference>
<keyword evidence="7" id="KW-0653">Protein transport</keyword>
<dbReference type="PANTHER" id="PTHR30558:SF3">
    <property type="entry name" value="BIOPOLYMER TRANSPORT PROTEIN EXBD-RELATED"/>
    <property type="match status" value="1"/>
</dbReference>
<protein>
    <submittedName>
        <fullName evidence="9">Biopolymer transporter ExbD</fullName>
    </submittedName>
</protein>
<accession>A0A939B7W4</accession>
<proteinExistence type="inferred from homology"/>
<keyword evidence="7" id="KW-0813">Transport</keyword>
<organism evidence="9 10">
    <name type="scientific">Marseilla massiliensis</name>
    <dbReference type="NCBI Taxonomy" id="1841864"/>
    <lineage>
        <taxon>Bacteria</taxon>
        <taxon>Pseudomonadati</taxon>
        <taxon>Bacteroidota</taxon>
        <taxon>Bacteroidia</taxon>
        <taxon>Bacteroidales</taxon>
        <taxon>Prevotellaceae</taxon>
        <taxon>Marseilla</taxon>
    </lineage>
</organism>
<evidence type="ECO:0000256" key="1">
    <source>
        <dbReference type="ARBA" id="ARBA00004162"/>
    </source>
</evidence>
<dbReference type="GO" id="GO:0022857">
    <property type="term" value="F:transmembrane transporter activity"/>
    <property type="evidence" value="ECO:0007669"/>
    <property type="project" value="InterPro"/>
</dbReference>
<gene>
    <name evidence="9" type="ORF">H6A34_09505</name>
</gene>
<evidence type="ECO:0000256" key="8">
    <source>
        <dbReference type="SAM" id="Phobius"/>
    </source>
</evidence>
<keyword evidence="4 7" id="KW-0812">Transmembrane</keyword>
<evidence type="ECO:0000256" key="2">
    <source>
        <dbReference type="ARBA" id="ARBA00005811"/>
    </source>
</evidence>
<evidence type="ECO:0000256" key="3">
    <source>
        <dbReference type="ARBA" id="ARBA00022475"/>
    </source>
</evidence>
<dbReference type="Proteomes" id="UP000706891">
    <property type="component" value="Unassembled WGS sequence"/>
</dbReference>
<dbReference type="AlphaFoldDB" id="A0A939B7W4"/>
<feature type="transmembrane region" description="Helical" evidence="8">
    <location>
        <begin position="12"/>
        <end position="32"/>
    </location>
</feature>
<dbReference type="InterPro" id="IPR003400">
    <property type="entry name" value="ExbD"/>
</dbReference>
<comment type="similarity">
    <text evidence="2 7">Belongs to the ExbD/TolR family.</text>
</comment>
<keyword evidence="10" id="KW-1185">Reference proteome</keyword>